<dbReference type="SUPFAM" id="SSF51215">
    <property type="entry name" value="Regulatory protein AraC"/>
    <property type="match status" value="1"/>
</dbReference>
<dbReference type="PANTHER" id="PTHR46796">
    <property type="entry name" value="HTH-TYPE TRANSCRIPTIONAL ACTIVATOR RHAS-RELATED"/>
    <property type="match status" value="1"/>
</dbReference>
<dbReference type="PROSITE" id="PS01124">
    <property type="entry name" value="HTH_ARAC_FAMILY_2"/>
    <property type="match status" value="1"/>
</dbReference>
<evidence type="ECO:0000313" key="5">
    <source>
        <dbReference type="EMBL" id="VBB04998.1"/>
    </source>
</evidence>
<reference evidence="5 6" key="1">
    <citation type="submission" date="2018-06" db="EMBL/GenBank/DDBJ databases">
        <authorList>
            <person name="Strepis N."/>
        </authorList>
    </citation>
    <scope>NUCLEOTIDE SEQUENCE [LARGE SCALE GENOMIC DNA]</scope>
    <source>
        <strain evidence="5">LUCI</strain>
    </source>
</reference>
<protein>
    <recommendedName>
        <fullName evidence="4">HTH araC/xylS-type domain-containing protein</fullName>
    </recommendedName>
</protein>
<keyword evidence="2" id="KW-0238">DNA-binding</keyword>
<evidence type="ECO:0000259" key="4">
    <source>
        <dbReference type="PROSITE" id="PS01124"/>
    </source>
</evidence>
<evidence type="ECO:0000256" key="3">
    <source>
        <dbReference type="ARBA" id="ARBA00023163"/>
    </source>
</evidence>
<dbReference type="InterPro" id="IPR009057">
    <property type="entry name" value="Homeodomain-like_sf"/>
</dbReference>
<evidence type="ECO:0000256" key="2">
    <source>
        <dbReference type="ARBA" id="ARBA00023125"/>
    </source>
</evidence>
<keyword evidence="6" id="KW-1185">Reference proteome</keyword>
<dbReference type="EMBL" id="UPPP01000052">
    <property type="protein sequence ID" value="VBB04998.1"/>
    <property type="molecule type" value="Genomic_DNA"/>
</dbReference>
<dbReference type="GO" id="GO:0003700">
    <property type="term" value="F:DNA-binding transcription factor activity"/>
    <property type="evidence" value="ECO:0007669"/>
    <property type="project" value="InterPro"/>
</dbReference>
<feature type="domain" description="HTH araC/xylS-type" evidence="4">
    <location>
        <begin position="189"/>
        <end position="286"/>
    </location>
</feature>
<sequence>MDNHNTHLSHIKRGYLNTDFSFFSLEDTQAMQIESHYHDFNKIVIFISGQVTYCIEGTAYKLRPWDILLINRNTIHKPVIDATSPYRRMIIWFQPSFLQKYTNPNYDLLTCFELADRHKCNLLRMTPEMLTMIQSLLFQINGACQNRSFGDELLRSSLFLQFLVYLNRMALEIKKDAAPAGMESDETIGKILYYIDNHVAEDLSIERLASLFFLSKYHLMRKFKHHTGYSIHNYVLQKRLINASQFLRAGQSATAACLESGFHDYANFTRAFKKTYGLTPTQYQKLPEYE</sequence>
<dbReference type="Pfam" id="PF02311">
    <property type="entry name" value="AraC_binding"/>
    <property type="match status" value="1"/>
</dbReference>
<gene>
    <name evidence="5" type="ORF">LUCI_0204</name>
</gene>
<dbReference type="Gene3D" id="2.60.120.10">
    <property type="entry name" value="Jelly Rolls"/>
    <property type="match status" value="1"/>
</dbReference>
<accession>A0A498R786</accession>
<dbReference type="AlphaFoldDB" id="A0A498R786"/>
<organism evidence="5 6">
    <name type="scientific">Lucifera butyrica</name>
    <dbReference type="NCBI Taxonomy" id="1351585"/>
    <lineage>
        <taxon>Bacteria</taxon>
        <taxon>Bacillati</taxon>
        <taxon>Bacillota</taxon>
        <taxon>Negativicutes</taxon>
        <taxon>Veillonellales</taxon>
        <taxon>Veillonellaceae</taxon>
        <taxon>Lucifera</taxon>
    </lineage>
</organism>
<dbReference type="Proteomes" id="UP000277811">
    <property type="component" value="Unassembled WGS sequence"/>
</dbReference>
<keyword evidence="1" id="KW-0805">Transcription regulation</keyword>
<dbReference type="InterPro" id="IPR014710">
    <property type="entry name" value="RmlC-like_jellyroll"/>
</dbReference>
<dbReference type="InterPro" id="IPR018060">
    <property type="entry name" value="HTH_AraC"/>
</dbReference>
<dbReference type="SMART" id="SM00342">
    <property type="entry name" value="HTH_ARAC"/>
    <property type="match status" value="1"/>
</dbReference>
<evidence type="ECO:0000256" key="1">
    <source>
        <dbReference type="ARBA" id="ARBA00023015"/>
    </source>
</evidence>
<dbReference type="GO" id="GO:0043565">
    <property type="term" value="F:sequence-specific DNA binding"/>
    <property type="evidence" value="ECO:0007669"/>
    <property type="project" value="InterPro"/>
</dbReference>
<dbReference type="RefSeq" id="WP_122626015.1">
    <property type="nucleotide sequence ID" value="NZ_UPPP01000052.1"/>
</dbReference>
<dbReference type="SUPFAM" id="SSF46689">
    <property type="entry name" value="Homeodomain-like"/>
    <property type="match status" value="2"/>
</dbReference>
<dbReference type="InterPro" id="IPR003313">
    <property type="entry name" value="AraC-bd"/>
</dbReference>
<name>A0A498R786_9FIRM</name>
<dbReference type="Pfam" id="PF12833">
    <property type="entry name" value="HTH_18"/>
    <property type="match status" value="1"/>
</dbReference>
<evidence type="ECO:0000313" key="6">
    <source>
        <dbReference type="Proteomes" id="UP000277811"/>
    </source>
</evidence>
<keyword evidence="3" id="KW-0804">Transcription</keyword>
<dbReference type="Gene3D" id="1.10.10.60">
    <property type="entry name" value="Homeodomain-like"/>
    <property type="match status" value="2"/>
</dbReference>
<proteinExistence type="predicted"/>
<dbReference type="InterPro" id="IPR050204">
    <property type="entry name" value="AraC_XylS_family_regulators"/>
</dbReference>
<dbReference type="InterPro" id="IPR037923">
    <property type="entry name" value="HTH-like"/>
</dbReference>
<dbReference type="OrthoDB" id="9774814at2"/>